<gene>
    <name evidence="8" type="primary">LOC101377017</name>
</gene>
<organism evidence="7 8">
    <name type="scientific">Odobenus rosmarus divergens</name>
    <name type="common">Pacific walrus</name>
    <dbReference type="NCBI Taxonomy" id="9708"/>
    <lineage>
        <taxon>Eukaryota</taxon>
        <taxon>Metazoa</taxon>
        <taxon>Chordata</taxon>
        <taxon>Craniata</taxon>
        <taxon>Vertebrata</taxon>
        <taxon>Euteleostomi</taxon>
        <taxon>Mammalia</taxon>
        <taxon>Eutheria</taxon>
        <taxon>Laurasiatheria</taxon>
        <taxon>Carnivora</taxon>
        <taxon>Caniformia</taxon>
        <taxon>Pinnipedia</taxon>
        <taxon>Odobenidae</taxon>
        <taxon>Odobenus</taxon>
    </lineage>
</organism>
<dbReference type="GO" id="GO:0043066">
    <property type="term" value="P:negative regulation of apoptotic process"/>
    <property type="evidence" value="ECO:0007669"/>
    <property type="project" value="TreeGrafter"/>
</dbReference>
<evidence type="ECO:0000256" key="2">
    <source>
        <dbReference type="ARBA" id="ARBA00022692"/>
    </source>
</evidence>
<keyword evidence="7" id="KW-1185">Reference proteome</keyword>
<sequence length="144" mass="16315">MEKTTQYPEILNFQLSMVGLLPVWRWTSEHKEDLNRSAKERLLITLPNPSFRKDQSNVSHSSYDEEQGSKLLQKAREAPFVPVGKMGFAAIIANGLYKSKNRGNTKMSVHLVQMCVTAQGFAMETMTLGMGYSLDTEFWAKPEP</sequence>
<feature type="region of interest" description="Disordered" evidence="5">
    <location>
        <begin position="47"/>
        <end position="68"/>
    </location>
</feature>
<name>A0A9B0LPT0_ODORO</name>
<dbReference type="PANTHER" id="PTHR12297">
    <property type="entry name" value="HYPOXIA-INDUCBILE GENE 1 HIG1 -RELATED"/>
    <property type="match status" value="1"/>
</dbReference>
<dbReference type="GO" id="GO:0031966">
    <property type="term" value="C:mitochondrial membrane"/>
    <property type="evidence" value="ECO:0007669"/>
    <property type="project" value="UniProtKB-SubCell"/>
</dbReference>
<accession>A0A9B0LPT0</accession>
<dbReference type="Pfam" id="PF04588">
    <property type="entry name" value="HIG_1_N"/>
    <property type="match status" value="1"/>
</dbReference>
<dbReference type="AlphaFoldDB" id="A0A9B0LPT0"/>
<evidence type="ECO:0000256" key="4">
    <source>
        <dbReference type="ARBA" id="ARBA00023136"/>
    </source>
</evidence>
<dbReference type="PANTHER" id="PTHR12297:SF5">
    <property type="entry name" value="HIG1 DOMAIN FAMILY MEMBER 1A, MITOCHONDRIAL"/>
    <property type="match status" value="1"/>
</dbReference>
<evidence type="ECO:0000259" key="6">
    <source>
        <dbReference type="PROSITE" id="PS51503"/>
    </source>
</evidence>
<evidence type="ECO:0000256" key="5">
    <source>
        <dbReference type="SAM" id="MobiDB-lite"/>
    </source>
</evidence>
<proteinExistence type="predicted"/>
<dbReference type="Gene3D" id="6.10.140.1320">
    <property type="match status" value="1"/>
</dbReference>
<keyword evidence="3" id="KW-1133">Transmembrane helix</keyword>
<dbReference type="InterPro" id="IPR007667">
    <property type="entry name" value="Hypoxia_induced_domain"/>
</dbReference>
<dbReference type="PROSITE" id="PS51503">
    <property type="entry name" value="HIG1"/>
    <property type="match status" value="1"/>
</dbReference>
<evidence type="ECO:0000256" key="3">
    <source>
        <dbReference type="ARBA" id="ARBA00022989"/>
    </source>
</evidence>
<evidence type="ECO:0000313" key="7">
    <source>
        <dbReference type="Proteomes" id="UP000245340"/>
    </source>
</evidence>
<protein>
    <submittedName>
        <fullName evidence="8">HIG1 domain family member 1A, mitochondrial-like</fullName>
    </submittedName>
</protein>
<comment type="subcellular location">
    <subcellularLocation>
        <location evidence="1">Mitochondrion membrane</location>
    </subcellularLocation>
</comment>
<reference evidence="8" key="1">
    <citation type="submission" date="2025-08" db="UniProtKB">
        <authorList>
            <consortium name="RefSeq"/>
        </authorList>
    </citation>
    <scope>IDENTIFICATION</scope>
</reference>
<dbReference type="Proteomes" id="UP000245340">
    <property type="component" value="Unplaced"/>
</dbReference>
<feature type="domain" description="HIG1" evidence="6">
    <location>
        <begin position="52"/>
        <end position="144"/>
    </location>
</feature>
<keyword evidence="4" id="KW-0472">Membrane</keyword>
<dbReference type="RefSeq" id="XP_004401159.1">
    <property type="nucleotide sequence ID" value="XM_004401102.1"/>
</dbReference>
<dbReference type="InterPro" id="IPR050355">
    <property type="entry name" value="RCF1"/>
</dbReference>
<evidence type="ECO:0000313" key="8">
    <source>
        <dbReference type="RefSeq" id="XP_004401159.1"/>
    </source>
</evidence>
<evidence type="ECO:0000256" key="1">
    <source>
        <dbReference type="ARBA" id="ARBA00004325"/>
    </source>
</evidence>
<dbReference type="GO" id="GO:0097250">
    <property type="term" value="P:mitochondrial respirasome assembly"/>
    <property type="evidence" value="ECO:0007669"/>
    <property type="project" value="TreeGrafter"/>
</dbReference>
<keyword evidence="2" id="KW-0812">Transmembrane</keyword>